<dbReference type="EMBL" id="CAADRA010007034">
    <property type="protein sequence ID" value="VFT98521.1"/>
    <property type="molecule type" value="Genomic_DNA"/>
</dbReference>
<feature type="transmembrane region" description="Helical" evidence="5">
    <location>
        <begin position="148"/>
        <end position="172"/>
    </location>
</feature>
<protein>
    <submittedName>
        <fullName evidence="7">Aste57867_21852 protein</fullName>
    </submittedName>
</protein>
<dbReference type="InterPro" id="IPR019537">
    <property type="entry name" value="TMEM65"/>
</dbReference>
<keyword evidence="8" id="KW-1185">Reference proteome</keyword>
<dbReference type="GO" id="GO:0005739">
    <property type="term" value="C:mitochondrion"/>
    <property type="evidence" value="ECO:0007669"/>
    <property type="project" value="TreeGrafter"/>
</dbReference>
<evidence type="ECO:0000313" key="7">
    <source>
        <dbReference type="EMBL" id="VFT98521.1"/>
    </source>
</evidence>
<evidence type="ECO:0000313" key="6">
    <source>
        <dbReference type="EMBL" id="KAF0686350.1"/>
    </source>
</evidence>
<dbReference type="OrthoDB" id="430821at2759"/>
<dbReference type="EMBL" id="VJMH01007008">
    <property type="protein sequence ID" value="KAF0686350.1"/>
    <property type="molecule type" value="Genomic_DNA"/>
</dbReference>
<gene>
    <name evidence="7" type="primary">Aste57867_21852</name>
    <name evidence="6" type="ORF">As57867_021783</name>
    <name evidence="7" type="ORF">ASTE57867_21852</name>
</gene>
<evidence type="ECO:0000256" key="5">
    <source>
        <dbReference type="SAM" id="Phobius"/>
    </source>
</evidence>
<evidence type="ECO:0000256" key="3">
    <source>
        <dbReference type="ARBA" id="ARBA00022989"/>
    </source>
</evidence>
<organism evidence="7 8">
    <name type="scientific">Aphanomyces stellatus</name>
    <dbReference type="NCBI Taxonomy" id="120398"/>
    <lineage>
        <taxon>Eukaryota</taxon>
        <taxon>Sar</taxon>
        <taxon>Stramenopiles</taxon>
        <taxon>Oomycota</taxon>
        <taxon>Saprolegniomycetes</taxon>
        <taxon>Saprolegniales</taxon>
        <taxon>Verrucalvaceae</taxon>
        <taxon>Aphanomyces</taxon>
    </lineage>
</organism>
<accession>A0A485LIM4</accession>
<keyword evidence="3 5" id="KW-1133">Transmembrane helix</keyword>
<keyword evidence="4 5" id="KW-0472">Membrane</keyword>
<evidence type="ECO:0000313" key="8">
    <source>
        <dbReference type="Proteomes" id="UP000332933"/>
    </source>
</evidence>
<evidence type="ECO:0000256" key="1">
    <source>
        <dbReference type="ARBA" id="ARBA00004141"/>
    </source>
</evidence>
<dbReference type="AlphaFoldDB" id="A0A485LIM4"/>
<dbReference type="PANTHER" id="PTHR21706:SF15">
    <property type="entry name" value="TRANSMEMBRANE PROTEIN 65"/>
    <property type="match status" value="1"/>
</dbReference>
<dbReference type="Proteomes" id="UP000332933">
    <property type="component" value="Unassembled WGS sequence"/>
</dbReference>
<feature type="transmembrane region" description="Helical" evidence="5">
    <location>
        <begin position="66"/>
        <end position="88"/>
    </location>
</feature>
<dbReference type="GO" id="GO:0016020">
    <property type="term" value="C:membrane"/>
    <property type="evidence" value="ECO:0007669"/>
    <property type="project" value="UniProtKB-SubCell"/>
</dbReference>
<evidence type="ECO:0000256" key="4">
    <source>
        <dbReference type="ARBA" id="ARBA00023136"/>
    </source>
</evidence>
<reference evidence="6" key="2">
    <citation type="submission" date="2019-06" db="EMBL/GenBank/DDBJ databases">
        <title>Genomics analysis of Aphanomyces spp. identifies a new class of oomycete effector associated with host adaptation.</title>
        <authorList>
            <person name="Gaulin E."/>
        </authorList>
    </citation>
    <scope>NUCLEOTIDE SEQUENCE</scope>
    <source>
        <strain evidence="6">CBS 578.67</strain>
    </source>
</reference>
<name>A0A485LIM4_9STRA</name>
<reference evidence="7 8" key="1">
    <citation type="submission" date="2019-03" db="EMBL/GenBank/DDBJ databases">
        <authorList>
            <person name="Gaulin E."/>
            <person name="Dumas B."/>
        </authorList>
    </citation>
    <scope>NUCLEOTIDE SEQUENCE [LARGE SCALE GENOMIC DNA]</scope>
    <source>
        <strain evidence="7">CBS 568.67</strain>
    </source>
</reference>
<dbReference type="Pfam" id="PF10507">
    <property type="entry name" value="TMEM65"/>
    <property type="match status" value="1"/>
</dbReference>
<dbReference type="PANTHER" id="PTHR21706">
    <property type="entry name" value="TRANSMEMBRANE PROTEIN 65"/>
    <property type="match status" value="1"/>
</dbReference>
<sequence length="186" mass="19822">MSTECSAEANRSVLQRLSQISAGELDAIAARVNPATIAHLQSILPAATTTVPEPTRQQLKQLMMRSMVPFVGFGFVDNFILIIAGDYIDITLGVSLGISSMAAAGIGNAISDVAGIGLGGVIEDYASRMGLTDPMLTRQQMELRMTRVAHYTGCSVGVFLGCLLGMVPLLFLETKEDKLKKQMSIA</sequence>
<evidence type="ECO:0000256" key="2">
    <source>
        <dbReference type="ARBA" id="ARBA00022692"/>
    </source>
</evidence>
<proteinExistence type="predicted"/>
<keyword evidence="2 5" id="KW-0812">Transmembrane</keyword>
<comment type="subcellular location">
    <subcellularLocation>
        <location evidence="1">Membrane</location>
        <topology evidence="1">Multi-pass membrane protein</topology>
    </subcellularLocation>
</comment>